<evidence type="ECO:0000256" key="3">
    <source>
        <dbReference type="ARBA" id="ARBA00022679"/>
    </source>
</evidence>
<dbReference type="GO" id="GO:0005524">
    <property type="term" value="F:ATP binding"/>
    <property type="evidence" value="ECO:0007669"/>
    <property type="project" value="UniProtKB-UniRule"/>
</dbReference>
<dbReference type="InterPro" id="IPR011009">
    <property type="entry name" value="Kinase-like_dom_sf"/>
</dbReference>
<evidence type="ECO:0000256" key="8">
    <source>
        <dbReference type="ARBA" id="ARBA00048679"/>
    </source>
</evidence>
<dbReference type="STRING" id="1382522.W6MRB9"/>
<dbReference type="EC" id="2.7.11.1" evidence="1"/>
<dbReference type="FunFam" id="1.10.510.10:FF:000571">
    <property type="entry name" value="Maternal embryonic leucine zipper kinase"/>
    <property type="match status" value="1"/>
</dbReference>
<evidence type="ECO:0000259" key="11">
    <source>
        <dbReference type="PROSITE" id="PS50011"/>
    </source>
</evidence>
<dbReference type="Proteomes" id="UP000019384">
    <property type="component" value="Unassembled WGS sequence"/>
</dbReference>
<dbReference type="InterPro" id="IPR008271">
    <property type="entry name" value="Ser/Thr_kinase_AS"/>
</dbReference>
<evidence type="ECO:0000313" key="12">
    <source>
        <dbReference type="EMBL" id="CDK24390.1"/>
    </source>
</evidence>
<dbReference type="GO" id="GO:0042149">
    <property type="term" value="P:cellular response to glucose starvation"/>
    <property type="evidence" value="ECO:0007669"/>
    <property type="project" value="UniProtKB-ARBA"/>
</dbReference>
<feature type="binding site" evidence="9">
    <location>
        <position position="161"/>
    </location>
    <ligand>
        <name>ATP</name>
        <dbReference type="ChEBI" id="CHEBI:30616"/>
    </ligand>
</feature>
<feature type="region of interest" description="Disordered" evidence="10">
    <location>
        <begin position="72"/>
        <end position="110"/>
    </location>
</feature>
<dbReference type="CDD" id="cd14008">
    <property type="entry name" value="STKc_LKB1_CaMKK"/>
    <property type="match status" value="1"/>
</dbReference>
<evidence type="ECO:0000256" key="5">
    <source>
        <dbReference type="ARBA" id="ARBA00022777"/>
    </source>
</evidence>
<feature type="region of interest" description="Disordered" evidence="10">
    <location>
        <begin position="736"/>
        <end position="857"/>
    </location>
</feature>
<keyword evidence="2" id="KW-0723">Serine/threonine-protein kinase</keyword>
<dbReference type="PROSITE" id="PS50011">
    <property type="entry name" value="PROTEIN_KINASE_DOM"/>
    <property type="match status" value="1"/>
</dbReference>
<keyword evidence="5" id="KW-0418">Kinase</keyword>
<evidence type="ECO:0000256" key="7">
    <source>
        <dbReference type="ARBA" id="ARBA00047899"/>
    </source>
</evidence>
<dbReference type="GO" id="GO:0030447">
    <property type="term" value="P:filamentous growth"/>
    <property type="evidence" value="ECO:0007669"/>
    <property type="project" value="UniProtKB-ARBA"/>
</dbReference>
<feature type="compositionally biased region" description="Low complexity" evidence="10">
    <location>
        <begin position="97"/>
        <end position="108"/>
    </location>
</feature>
<dbReference type="Pfam" id="PF00069">
    <property type="entry name" value="Pkinase"/>
    <property type="match status" value="1"/>
</dbReference>
<evidence type="ECO:0000313" key="13">
    <source>
        <dbReference type="Proteomes" id="UP000019384"/>
    </source>
</evidence>
<evidence type="ECO:0000256" key="1">
    <source>
        <dbReference type="ARBA" id="ARBA00012513"/>
    </source>
</evidence>
<dbReference type="PROSITE" id="PS00108">
    <property type="entry name" value="PROTEIN_KINASE_ST"/>
    <property type="match status" value="1"/>
</dbReference>
<dbReference type="GO" id="GO:0001558">
    <property type="term" value="P:regulation of cell growth"/>
    <property type="evidence" value="ECO:0007669"/>
    <property type="project" value="UniProtKB-ARBA"/>
</dbReference>
<feature type="region of interest" description="Disordered" evidence="10">
    <location>
        <begin position="1"/>
        <end position="24"/>
    </location>
</feature>
<protein>
    <recommendedName>
        <fullName evidence="1">non-specific serine/threonine protein kinase</fullName>
        <ecNumber evidence="1">2.7.11.1</ecNumber>
    </recommendedName>
</protein>
<dbReference type="PANTHER" id="PTHR43895">
    <property type="entry name" value="CALCIUM/CALMODULIN-DEPENDENT PROTEIN KINASE KINASE-RELATED"/>
    <property type="match status" value="1"/>
</dbReference>
<gene>
    <name evidence="12" type="ORF">KUCA_T00000352001</name>
</gene>
<feature type="domain" description="Protein kinase" evidence="11">
    <location>
        <begin position="132"/>
        <end position="421"/>
    </location>
</feature>
<dbReference type="AlphaFoldDB" id="W6MRB9"/>
<comment type="catalytic activity">
    <reaction evidence="7">
        <text>L-threonyl-[protein] + ATP = O-phospho-L-threonyl-[protein] + ADP + H(+)</text>
        <dbReference type="Rhea" id="RHEA:46608"/>
        <dbReference type="Rhea" id="RHEA-COMP:11060"/>
        <dbReference type="Rhea" id="RHEA-COMP:11605"/>
        <dbReference type="ChEBI" id="CHEBI:15378"/>
        <dbReference type="ChEBI" id="CHEBI:30013"/>
        <dbReference type="ChEBI" id="CHEBI:30616"/>
        <dbReference type="ChEBI" id="CHEBI:61977"/>
        <dbReference type="ChEBI" id="CHEBI:456216"/>
        <dbReference type="EC" id="2.7.11.1"/>
    </reaction>
</comment>
<name>W6MRB9_9ASCO</name>
<organism evidence="12 13">
    <name type="scientific">Kuraishia capsulata CBS 1993</name>
    <dbReference type="NCBI Taxonomy" id="1382522"/>
    <lineage>
        <taxon>Eukaryota</taxon>
        <taxon>Fungi</taxon>
        <taxon>Dikarya</taxon>
        <taxon>Ascomycota</taxon>
        <taxon>Saccharomycotina</taxon>
        <taxon>Pichiomycetes</taxon>
        <taxon>Pichiales</taxon>
        <taxon>Pichiaceae</taxon>
        <taxon>Kuraishia</taxon>
    </lineage>
</organism>
<feature type="compositionally biased region" description="Polar residues" evidence="10">
    <location>
        <begin position="821"/>
        <end position="836"/>
    </location>
</feature>
<keyword evidence="4 9" id="KW-0547">Nucleotide-binding</keyword>
<accession>W6MRB9</accession>
<dbReference type="GO" id="GO:0007165">
    <property type="term" value="P:signal transduction"/>
    <property type="evidence" value="ECO:0007669"/>
    <property type="project" value="TreeGrafter"/>
</dbReference>
<dbReference type="Gene3D" id="1.10.510.10">
    <property type="entry name" value="Transferase(Phosphotransferase) domain 1"/>
    <property type="match status" value="1"/>
</dbReference>
<reference evidence="12" key="2">
    <citation type="submission" date="2014-02" db="EMBL/GenBank/DDBJ databases">
        <title>Complete DNA sequence of /Kuraishia capsulata/ illustrates novel genomic features among budding yeasts (/Saccharomycotina/).</title>
        <authorList>
            <person name="Morales L."/>
            <person name="Noel B."/>
            <person name="Porcel B."/>
            <person name="Marcet-Houben M."/>
            <person name="Hullo M-F."/>
            <person name="Sacerdot C."/>
            <person name="Tekaia F."/>
            <person name="Leh-Louis V."/>
            <person name="Despons L."/>
            <person name="Khanna V."/>
            <person name="Aury J-M."/>
            <person name="Barbe V."/>
            <person name="Couloux A."/>
            <person name="Labadie K."/>
            <person name="Pelletier E."/>
            <person name="Souciet J-L."/>
            <person name="Boekhout T."/>
            <person name="Gabaldon T."/>
            <person name="Wincker P."/>
            <person name="Dujon B."/>
        </authorList>
    </citation>
    <scope>NUCLEOTIDE SEQUENCE</scope>
    <source>
        <strain evidence="12">CBS 1993</strain>
    </source>
</reference>
<dbReference type="InterPro" id="IPR000719">
    <property type="entry name" value="Prot_kinase_dom"/>
</dbReference>
<feature type="region of interest" description="Disordered" evidence="10">
    <location>
        <begin position="612"/>
        <end position="633"/>
    </location>
</feature>
<feature type="region of interest" description="Disordered" evidence="10">
    <location>
        <begin position="911"/>
        <end position="950"/>
    </location>
</feature>
<dbReference type="PROSITE" id="PS00107">
    <property type="entry name" value="PROTEIN_KINASE_ATP"/>
    <property type="match status" value="1"/>
</dbReference>
<evidence type="ECO:0000256" key="6">
    <source>
        <dbReference type="ARBA" id="ARBA00022840"/>
    </source>
</evidence>
<evidence type="ECO:0000256" key="4">
    <source>
        <dbReference type="ARBA" id="ARBA00022741"/>
    </source>
</evidence>
<evidence type="ECO:0000256" key="10">
    <source>
        <dbReference type="SAM" id="MobiDB-lite"/>
    </source>
</evidence>
<keyword evidence="6 9" id="KW-0067">ATP-binding</keyword>
<dbReference type="EMBL" id="HG793125">
    <property type="protein sequence ID" value="CDK24390.1"/>
    <property type="molecule type" value="Genomic_DNA"/>
</dbReference>
<sequence>MPESPPPNISSSSSDEQFQRAKSHSRLAEIAHIFSGILSGKNSCANSPSSSPAVSRQNSTVSLHRLASKLEDIQRPLTSSQPRNLRGISSEKITTLRASRPDPASASSLVKETHHVHLEYDPVSRRKVLNTYEILKDLGSGQHGKVKLARDIESNRLVAIKIVDRKAKPRLGRLTRPGNSQEDKIRKEIAIMKKCDHPHVVKLIEVLDAENSRKIYLVLEYLEKGEIEWQINDPKSGEKGPFLRFAEAQQVFRDVVSGLEYLHYQGIIHRDIKPSNLLVSKNNVVKISDFGVSFSANLDGQDEYELAKTAGTPAFLAPELCQTEGYDYDVPVTSKIDIWALGVTLYCLLFGSLPFNGESEFALFESINKDSLDVPPKSKLRDPTSVSDPEYEEAKDMLLKLLEKDQNDRIGIDDIKDHPFFASGLSRTESRKYATDMRSQKIDVTTKEVDEAVIGIGNRIKRGIASALKRGNFKASPVTSANSGTPLSDHRLLLGRERSSSSARNAKSILDSPARDHSLILSETPEIDSPTHPLDIVSASPTTTTAGPGSPVLQSMRDLHIRKASLTTSIDSFGSGSAGLHETKQNVGGDIYLGARDSAVAQLAGIMDKDEDKRRKSVDLLNSPKSAEEKTGLRRDIPTAAVPSCEADELLISDHPSFFDSSNRVSLPVTDSFASLNSFYDDKIYPEIVSPISPSGYGAGTGIAGSRNAAYVFRKPSVTSPPLAAIDNTVFKDSYKEDNAIPRGKPTVPSNRQHTPPCPRVKFEPSVRPSVSRSGETVTKKADTSRGGSFFIHSDESSDDESVSSPKEPVRSPFNRKVDFSSFQGGSDSEGSQNSDASEEEEDELTLVFSPKRGDPQRRFMNRAMSHESNLPTLQTFARQPESEEAMRTTSPFAVDTPPELLHKLGLESRLEAHSESAVDATTQKRGSREEPQGISVSREKNAPVPPNATLDAPHQATKVSYVPSHYQNHYNKEHMVIPFQSKALHYHGKGKRIGAESNILHQDVVPSPEKLNLNNIDTHGETRPEMTRNNSITIGILQWDKERG</sequence>
<dbReference type="OrthoDB" id="68483at2759"/>
<proteinExistence type="predicted"/>
<comment type="catalytic activity">
    <reaction evidence="8">
        <text>L-seryl-[protein] + ATP = O-phospho-L-seryl-[protein] + ADP + H(+)</text>
        <dbReference type="Rhea" id="RHEA:17989"/>
        <dbReference type="Rhea" id="RHEA-COMP:9863"/>
        <dbReference type="Rhea" id="RHEA-COMP:11604"/>
        <dbReference type="ChEBI" id="CHEBI:15378"/>
        <dbReference type="ChEBI" id="CHEBI:29999"/>
        <dbReference type="ChEBI" id="CHEBI:30616"/>
        <dbReference type="ChEBI" id="CHEBI:83421"/>
        <dbReference type="ChEBI" id="CHEBI:456216"/>
        <dbReference type="EC" id="2.7.11.1"/>
    </reaction>
</comment>
<dbReference type="SUPFAM" id="SSF56112">
    <property type="entry name" value="Protein kinase-like (PK-like)"/>
    <property type="match status" value="1"/>
</dbReference>
<dbReference type="FunFam" id="3.30.200.20:FF:000206">
    <property type="entry name" value="Serine/threonine-protein kinase Ssp1"/>
    <property type="match status" value="1"/>
</dbReference>
<keyword evidence="13" id="KW-1185">Reference proteome</keyword>
<dbReference type="GO" id="GO:0050793">
    <property type="term" value="P:regulation of developmental process"/>
    <property type="evidence" value="ECO:0007669"/>
    <property type="project" value="UniProtKB-ARBA"/>
</dbReference>
<dbReference type="PANTHER" id="PTHR43895:SF152">
    <property type="entry name" value="SERINE_THREONINE-PROTEIN KINASE TOS3"/>
    <property type="match status" value="1"/>
</dbReference>
<dbReference type="SMART" id="SM00220">
    <property type="entry name" value="S_TKc"/>
    <property type="match status" value="1"/>
</dbReference>
<dbReference type="GO" id="GO:0004674">
    <property type="term" value="F:protein serine/threonine kinase activity"/>
    <property type="evidence" value="ECO:0007669"/>
    <property type="project" value="UniProtKB-KW"/>
</dbReference>
<evidence type="ECO:0000256" key="9">
    <source>
        <dbReference type="PROSITE-ProRule" id="PRU10141"/>
    </source>
</evidence>
<reference evidence="12" key="1">
    <citation type="submission" date="2013-12" db="EMBL/GenBank/DDBJ databases">
        <authorList>
            <person name="Genoscope - CEA"/>
        </authorList>
    </citation>
    <scope>NUCLEOTIDE SEQUENCE</scope>
    <source>
        <strain evidence="12">CBS 1993</strain>
    </source>
</reference>
<dbReference type="InterPro" id="IPR017441">
    <property type="entry name" value="Protein_kinase_ATP_BS"/>
</dbReference>
<dbReference type="HOGENOM" id="CLU_311021_0_0_1"/>
<dbReference type="RefSeq" id="XP_022456407.1">
    <property type="nucleotide sequence ID" value="XM_022604883.1"/>
</dbReference>
<evidence type="ECO:0000256" key="2">
    <source>
        <dbReference type="ARBA" id="ARBA00022527"/>
    </source>
</evidence>
<feature type="compositionally biased region" description="Basic and acidic residues" evidence="10">
    <location>
        <begin position="927"/>
        <end position="942"/>
    </location>
</feature>
<keyword evidence="3" id="KW-0808">Transferase</keyword>
<dbReference type="GeneID" id="34517795"/>